<dbReference type="AlphaFoldDB" id="A0AAE6R797"/>
<sequence>MAAVRGQAFAWPDFQVGRFLTPCMAATYSCEKVLVGGFHNLNLEIAS</sequence>
<accession>A0AAE6R797</accession>
<proteinExistence type="predicted"/>
<evidence type="ECO:0000313" key="1">
    <source>
        <dbReference type="EMBL" id="QHB25708.1"/>
    </source>
</evidence>
<dbReference type="EMBL" id="CP040324">
    <property type="protein sequence ID" value="QHB25708.1"/>
    <property type="molecule type" value="Genomic_DNA"/>
</dbReference>
<protein>
    <submittedName>
        <fullName evidence="1">Lipoprotein</fullName>
    </submittedName>
</protein>
<organism evidence="1 2">
    <name type="scientific">Pseudomonas monteilii</name>
    <dbReference type="NCBI Taxonomy" id="76759"/>
    <lineage>
        <taxon>Bacteria</taxon>
        <taxon>Pseudomonadati</taxon>
        <taxon>Pseudomonadota</taxon>
        <taxon>Gammaproteobacteria</taxon>
        <taxon>Pseudomonadales</taxon>
        <taxon>Pseudomonadaceae</taxon>
        <taxon>Pseudomonas</taxon>
    </lineage>
</organism>
<dbReference type="Proteomes" id="UP000464593">
    <property type="component" value="Chromosome"/>
</dbReference>
<reference evidence="1 2" key="1">
    <citation type="submission" date="2019-05" db="EMBL/GenBank/DDBJ databases">
        <title>Complete genome sequence of Pseudomonas Pseudomonas resinovorans.</title>
        <authorList>
            <person name="Chen H.-P."/>
        </authorList>
    </citation>
    <scope>NUCLEOTIDE SEQUENCE [LARGE SCALE GENOMIC DNA]</scope>
    <source>
        <strain evidence="1 2">TCU-CK1</strain>
    </source>
</reference>
<evidence type="ECO:0000313" key="2">
    <source>
        <dbReference type="Proteomes" id="UP000464593"/>
    </source>
</evidence>
<dbReference type="PROSITE" id="PS51257">
    <property type="entry name" value="PROKAR_LIPOPROTEIN"/>
    <property type="match status" value="1"/>
</dbReference>
<keyword evidence="1" id="KW-0449">Lipoprotein</keyword>
<gene>
    <name evidence="1" type="ORF">TCK1_362</name>
</gene>
<name>A0AAE6R797_9PSED</name>